<dbReference type="FunFam" id="1.50.10.130:FF:000001">
    <property type="entry name" value="Isoprene synthase, chloroplastic"/>
    <property type="match status" value="1"/>
</dbReference>
<organism evidence="7 8">
    <name type="scientific">Lupinus albus</name>
    <name type="common">White lupine</name>
    <name type="synonym">Lupinus termis</name>
    <dbReference type="NCBI Taxonomy" id="3870"/>
    <lineage>
        <taxon>Eukaryota</taxon>
        <taxon>Viridiplantae</taxon>
        <taxon>Streptophyta</taxon>
        <taxon>Embryophyta</taxon>
        <taxon>Tracheophyta</taxon>
        <taxon>Spermatophyta</taxon>
        <taxon>Magnoliopsida</taxon>
        <taxon>eudicotyledons</taxon>
        <taxon>Gunneridae</taxon>
        <taxon>Pentapetalae</taxon>
        <taxon>rosids</taxon>
        <taxon>fabids</taxon>
        <taxon>Fabales</taxon>
        <taxon>Fabaceae</taxon>
        <taxon>Papilionoideae</taxon>
        <taxon>50 kb inversion clade</taxon>
        <taxon>genistoids sensu lato</taxon>
        <taxon>core genistoids</taxon>
        <taxon>Genisteae</taxon>
        <taxon>Lupinus</taxon>
    </lineage>
</organism>
<dbReference type="Proteomes" id="UP000447434">
    <property type="component" value="Chromosome 19"/>
</dbReference>
<keyword evidence="3" id="KW-0460">Magnesium</keyword>
<name>A0A6A4NYI3_LUPAL</name>
<sequence>MSVSQISALVAPPVPPHSSLDLPRRSANFHPNIWGDHFIQYISEPLWIKKMEEQIIILKEKVRMMLVPAKEKALRPLIVANLIDLIQRLGLHYHFECEIEEVLQQIYNNYVENGIITLNEDLHSLSLLFRLLRQQGYHISSVTYMHLKDEQGNFKESMTKDVEGMLSLYEASHLRIHGEDILDEVLAFTSLHLNLMSTKLSPSLSAKVKNSLNRPLRKNLQRLMARHYISAYEEELFHDENLLLFAKLDFNMLQKQHQKELGNISKWWKGLDFESKLPFARNRIVEVYFWMTGLCFEPHYSLGRKLMTKVISLTSIIDDIYDVYGTFEELQLFTEAVERWDISCMDFLPEYMKCCYKAILDTYEEIEQEMAKEGRSFCMKRVVQAYFAEAKWFKYNYTPTLEEYMSVAQVSSAYISLMSMTFVGMGSIATEKVFQWLSNRPKIVNASTLLCRLMDDIVSSEFEKERGHVASALDCYMKQHGVTKQETIDEFQRQVISAWKDINEECLHPTKVSKPLLERVLNMSRAMDVLYKDGDGYTHSKGSTKKNIVALFLNPCPV</sequence>
<dbReference type="Gene3D" id="1.50.10.130">
    <property type="entry name" value="Terpene synthase, N-terminal domain"/>
    <property type="match status" value="1"/>
</dbReference>
<dbReference type="GO" id="GO:0080027">
    <property type="term" value="P:response to herbivore"/>
    <property type="evidence" value="ECO:0007669"/>
    <property type="project" value="UniProtKB-ARBA"/>
</dbReference>
<evidence type="ECO:0000313" key="7">
    <source>
        <dbReference type="EMBL" id="KAE9592954.1"/>
    </source>
</evidence>
<dbReference type="SFLD" id="SFLDG01019">
    <property type="entry name" value="Terpene_Cyclase_Like_1_C_Termi"/>
    <property type="match status" value="1"/>
</dbReference>
<dbReference type="SUPFAM" id="SSF48239">
    <property type="entry name" value="Terpenoid cyclases/Protein prenyltransferases"/>
    <property type="match status" value="1"/>
</dbReference>
<feature type="domain" description="Terpene synthase N-terminal" evidence="5">
    <location>
        <begin position="33"/>
        <end position="212"/>
    </location>
</feature>
<dbReference type="GO" id="GO:0000287">
    <property type="term" value="F:magnesium ion binding"/>
    <property type="evidence" value="ECO:0007669"/>
    <property type="project" value="InterPro"/>
</dbReference>
<dbReference type="AlphaFoldDB" id="A0A6A4NYI3"/>
<evidence type="ECO:0000313" key="8">
    <source>
        <dbReference type="Proteomes" id="UP000447434"/>
    </source>
</evidence>
<evidence type="ECO:0000256" key="4">
    <source>
        <dbReference type="ARBA" id="ARBA00023239"/>
    </source>
</evidence>
<dbReference type="InterPro" id="IPR036965">
    <property type="entry name" value="Terpene_synth_N_sf"/>
</dbReference>
<comment type="cofactor">
    <cofactor evidence="1">
        <name>Mg(2+)</name>
        <dbReference type="ChEBI" id="CHEBI:18420"/>
    </cofactor>
</comment>
<dbReference type="CDD" id="cd00684">
    <property type="entry name" value="Terpene_cyclase_plant_C1"/>
    <property type="match status" value="1"/>
</dbReference>
<dbReference type="Pfam" id="PF03936">
    <property type="entry name" value="Terpene_synth_C"/>
    <property type="match status" value="1"/>
</dbReference>
<dbReference type="InterPro" id="IPR034741">
    <property type="entry name" value="Terpene_cyclase-like_1_C"/>
</dbReference>
<dbReference type="PANTHER" id="PTHR31225:SF221">
    <property type="entry name" value="(-)-GERMACRENE D SYNTHASE"/>
    <property type="match status" value="1"/>
</dbReference>
<dbReference type="EMBL" id="WOCE01000019">
    <property type="protein sequence ID" value="KAE9592954.1"/>
    <property type="molecule type" value="Genomic_DNA"/>
</dbReference>
<dbReference type="FunFam" id="1.10.600.10:FF:000007">
    <property type="entry name" value="Isoprene synthase, chloroplastic"/>
    <property type="match status" value="1"/>
</dbReference>
<dbReference type="GO" id="GO:0010333">
    <property type="term" value="F:terpene synthase activity"/>
    <property type="evidence" value="ECO:0007669"/>
    <property type="project" value="InterPro"/>
</dbReference>
<keyword evidence="2" id="KW-0479">Metal-binding</keyword>
<dbReference type="SFLD" id="SFLDS00005">
    <property type="entry name" value="Isoprenoid_Synthase_Type_I"/>
    <property type="match status" value="1"/>
</dbReference>
<dbReference type="OrthoDB" id="1877784at2759"/>
<dbReference type="PANTHER" id="PTHR31225">
    <property type="entry name" value="OS04G0344100 PROTEIN-RELATED"/>
    <property type="match status" value="1"/>
</dbReference>
<dbReference type="InterPro" id="IPR050148">
    <property type="entry name" value="Terpene_synthase-like"/>
</dbReference>
<keyword evidence="8" id="KW-1185">Reference proteome</keyword>
<dbReference type="InterPro" id="IPR044814">
    <property type="entry name" value="Terpene_cyclase_plant_C1"/>
</dbReference>
<reference evidence="8" key="1">
    <citation type="journal article" date="2020" name="Nat. Commun.">
        <title>Genome sequence of the cluster root forming white lupin.</title>
        <authorList>
            <person name="Hufnagel B."/>
            <person name="Marques A."/>
            <person name="Soriano A."/>
            <person name="Marques L."/>
            <person name="Divol F."/>
            <person name="Doumas P."/>
            <person name="Sallet E."/>
            <person name="Mancinotti D."/>
            <person name="Carrere S."/>
            <person name="Marande W."/>
            <person name="Arribat S."/>
            <person name="Keller J."/>
            <person name="Huneau C."/>
            <person name="Blein T."/>
            <person name="Aime D."/>
            <person name="Laguerre M."/>
            <person name="Taylor J."/>
            <person name="Schubert V."/>
            <person name="Nelson M."/>
            <person name="Geu-Flores F."/>
            <person name="Crespi M."/>
            <person name="Gallardo-Guerrero K."/>
            <person name="Delaux P.-M."/>
            <person name="Salse J."/>
            <person name="Berges H."/>
            <person name="Guyot R."/>
            <person name="Gouzy J."/>
            <person name="Peret B."/>
        </authorList>
    </citation>
    <scope>NUCLEOTIDE SEQUENCE [LARGE SCALE GENOMIC DNA]</scope>
    <source>
        <strain evidence="8">cv. Amiga</strain>
    </source>
</reference>
<protein>
    <submittedName>
        <fullName evidence="7">Putative lyase</fullName>
    </submittedName>
</protein>
<dbReference type="InterPro" id="IPR001906">
    <property type="entry name" value="Terpene_synth_N"/>
</dbReference>
<evidence type="ECO:0000259" key="6">
    <source>
        <dbReference type="Pfam" id="PF03936"/>
    </source>
</evidence>
<evidence type="ECO:0000256" key="2">
    <source>
        <dbReference type="ARBA" id="ARBA00022723"/>
    </source>
</evidence>
<evidence type="ECO:0000259" key="5">
    <source>
        <dbReference type="Pfam" id="PF01397"/>
    </source>
</evidence>
<proteinExistence type="predicted"/>
<dbReference type="GO" id="GO:0009611">
    <property type="term" value="P:response to wounding"/>
    <property type="evidence" value="ECO:0007669"/>
    <property type="project" value="UniProtKB-ARBA"/>
</dbReference>
<keyword evidence="4 7" id="KW-0456">Lyase</keyword>
<gene>
    <name evidence="7" type="ORF">Lalb_Chr19g0134661</name>
</gene>
<dbReference type="InterPro" id="IPR008930">
    <property type="entry name" value="Terpenoid_cyclase/PrenylTrfase"/>
</dbReference>
<evidence type="ECO:0000256" key="1">
    <source>
        <dbReference type="ARBA" id="ARBA00001946"/>
    </source>
</evidence>
<dbReference type="Pfam" id="PF01397">
    <property type="entry name" value="Terpene_synth"/>
    <property type="match status" value="1"/>
</dbReference>
<dbReference type="Gene3D" id="1.10.600.10">
    <property type="entry name" value="Farnesyl Diphosphate Synthase"/>
    <property type="match status" value="1"/>
</dbReference>
<dbReference type="InterPro" id="IPR005630">
    <property type="entry name" value="Terpene_synthase_metal-bd"/>
</dbReference>
<dbReference type="SUPFAM" id="SSF48576">
    <property type="entry name" value="Terpenoid synthases"/>
    <property type="match status" value="1"/>
</dbReference>
<feature type="domain" description="Terpene synthase metal-binding" evidence="6">
    <location>
        <begin position="269"/>
        <end position="501"/>
    </location>
</feature>
<comment type="caution">
    <text evidence="7">The sequence shown here is derived from an EMBL/GenBank/DDBJ whole genome shotgun (WGS) entry which is preliminary data.</text>
</comment>
<evidence type="ECO:0000256" key="3">
    <source>
        <dbReference type="ARBA" id="ARBA00022842"/>
    </source>
</evidence>
<accession>A0A6A4NYI3</accession>
<dbReference type="GO" id="GO:0016102">
    <property type="term" value="P:diterpenoid biosynthetic process"/>
    <property type="evidence" value="ECO:0007669"/>
    <property type="project" value="InterPro"/>
</dbReference>
<dbReference type="InterPro" id="IPR008949">
    <property type="entry name" value="Isoprenoid_synthase_dom_sf"/>
</dbReference>